<accession>A0ABU0DA50</accession>
<evidence type="ECO:0000256" key="1">
    <source>
        <dbReference type="SAM" id="Phobius"/>
    </source>
</evidence>
<evidence type="ECO:0000313" key="3">
    <source>
        <dbReference type="Proteomes" id="UP001232343"/>
    </source>
</evidence>
<name>A0ABU0DA50_9BACI</name>
<feature type="transmembrane region" description="Helical" evidence="1">
    <location>
        <begin position="20"/>
        <end position="46"/>
    </location>
</feature>
<feature type="transmembrane region" description="Helical" evidence="1">
    <location>
        <begin position="139"/>
        <end position="159"/>
    </location>
</feature>
<keyword evidence="1" id="KW-0812">Transmembrane</keyword>
<dbReference type="Proteomes" id="UP001232343">
    <property type="component" value="Unassembled WGS sequence"/>
</dbReference>
<proteinExistence type="predicted"/>
<dbReference type="InterPro" id="IPR006938">
    <property type="entry name" value="DUF624"/>
</dbReference>
<dbReference type="RefSeq" id="WP_244683531.1">
    <property type="nucleotide sequence ID" value="NZ_JALIRM010000019.1"/>
</dbReference>
<dbReference type="Pfam" id="PF04854">
    <property type="entry name" value="DUF624"/>
    <property type="match status" value="1"/>
</dbReference>
<gene>
    <name evidence="2" type="ORF">J2S14_004148</name>
</gene>
<sequence>MKLLNTHFHGMMETISNFFLLNLLWILFSLPIITVFPATSAMFAILKDWKEDKHIPILSSFLSYFKKYFTQSFLTGLLFFGGFCLLYLDYLFIQELSTFMRIIVFSTILLISIVILFTGIYFFPVMVQHKLPFKKTIKLSFMYSIMYFPITILLVLLLISTALIVYLIPVLSIIAFSVAAYIVYILCHRCFLKARSIVN</sequence>
<comment type="caution">
    <text evidence="2">The sequence shown here is derived from an EMBL/GenBank/DDBJ whole genome shotgun (WGS) entry which is preliminary data.</text>
</comment>
<keyword evidence="3" id="KW-1185">Reference proteome</keyword>
<feature type="transmembrane region" description="Helical" evidence="1">
    <location>
        <begin position="165"/>
        <end position="187"/>
    </location>
</feature>
<feature type="transmembrane region" description="Helical" evidence="1">
    <location>
        <begin position="73"/>
        <end position="93"/>
    </location>
</feature>
<organism evidence="2 3">
    <name type="scientific">Lederbergia wuyishanensis</name>
    <dbReference type="NCBI Taxonomy" id="1347903"/>
    <lineage>
        <taxon>Bacteria</taxon>
        <taxon>Bacillati</taxon>
        <taxon>Bacillota</taxon>
        <taxon>Bacilli</taxon>
        <taxon>Bacillales</taxon>
        <taxon>Bacillaceae</taxon>
        <taxon>Lederbergia</taxon>
    </lineage>
</organism>
<keyword evidence="1" id="KW-1133">Transmembrane helix</keyword>
<dbReference type="EMBL" id="JAUSUO010000015">
    <property type="protein sequence ID" value="MDQ0345292.1"/>
    <property type="molecule type" value="Genomic_DNA"/>
</dbReference>
<feature type="transmembrane region" description="Helical" evidence="1">
    <location>
        <begin position="99"/>
        <end position="127"/>
    </location>
</feature>
<reference evidence="2 3" key="1">
    <citation type="submission" date="2023-07" db="EMBL/GenBank/DDBJ databases">
        <title>Genomic Encyclopedia of Type Strains, Phase IV (KMG-IV): sequencing the most valuable type-strain genomes for metagenomic binning, comparative biology and taxonomic classification.</title>
        <authorList>
            <person name="Goeker M."/>
        </authorList>
    </citation>
    <scope>NUCLEOTIDE SEQUENCE [LARGE SCALE GENOMIC DNA]</scope>
    <source>
        <strain evidence="2 3">DSM 27848</strain>
    </source>
</reference>
<keyword evidence="1" id="KW-0472">Membrane</keyword>
<evidence type="ECO:0000313" key="2">
    <source>
        <dbReference type="EMBL" id="MDQ0345292.1"/>
    </source>
</evidence>
<protein>
    <submittedName>
        <fullName evidence="2">Membrane protein YesL</fullName>
    </submittedName>
</protein>